<dbReference type="Proteomes" id="UP001300496">
    <property type="component" value="Unassembled WGS sequence"/>
</dbReference>
<evidence type="ECO:0000256" key="1">
    <source>
        <dbReference type="SAM" id="MobiDB-lite"/>
    </source>
</evidence>
<accession>A0ABT2P8U4</accession>
<feature type="region of interest" description="Disordered" evidence="1">
    <location>
        <begin position="435"/>
        <end position="459"/>
    </location>
</feature>
<name>A0ABT2P8U4_9MICO</name>
<comment type="caution">
    <text evidence="2">The sequence shown here is derived from an EMBL/GenBank/DDBJ whole genome shotgun (WGS) entry which is preliminary data.</text>
</comment>
<keyword evidence="3" id="KW-1185">Reference proteome</keyword>
<dbReference type="EMBL" id="JAODOR010000002">
    <property type="protein sequence ID" value="MCT9001065.1"/>
    <property type="molecule type" value="Genomic_DNA"/>
</dbReference>
<evidence type="ECO:0000313" key="2">
    <source>
        <dbReference type="EMBL" id="MCT9001065.1"/>
    </source>
</evidence>
<evidence type="ECO:0000313" key="3">
    <source>
        <dbReference type="Proteomes" id="UP001300496"/>
    </source>
</evidence>
<gene>
    <name evidence="2" type="ORF">N4R40_01615</name>
</gene>
<proteinExistence type="predicted"/>
<reference evidence="2 3" key="1">
    <citation type="journal article" date="2024" name="Int. J. Syst. Evol. Microbiol.">
        <title>Microbacterium memoriense sp. nov., a member of the Actinomycetota from marine beach sediment of the north coast of Portugal.</title>
        <authorList>
            <person name="Santos J.D.N.D."/>
            <person name="Klimek D."/>
            <person name="Calusinska M."/>
            <person name="Lobo-da-Cunha A."/>
            <person name="Catita J."/>
            <person name="Goncalves H."/>
            <person name="Gonzalez I."/>
            <person name="Lage O.M."/>
        </authorList>
    </citation>
    <scope>NUCLEOTIDE SEQUENCE [LARGE SCALE GENOMIC DNA]</scope>
    <source>
        <strain evidence="2 3">PMIC_1C1B</strain>
    </source>
</reference>
<dbReference type="RefSeq" id="WP_261605623.1">
    <property type="nucleotide sequence ID" value="NZ_JAODOR010000002.1"/>
</dbReference>
<sequence length="459" mass="49084">MGADIELVSDGDGIAVIGDPNDVERFFLHSGLDRAPSKGLDLHKMWSASGTAGAAVQIGADIASNSGRWVKLTTESAEAVRKYGLMATSTPGVSHAMVGQRGDIKQWLQIAQAPSMLLSGPFALTALSTMMQQRAMQEQMDEIVEYLEIINEKVDDILRGQKDAVLADMIGVDLIVEDALTVRHEVGRVSEVTWSKVQATSQTLARTQAYALRELDAIAEKLQRKAGLGDIARATNDAGPRVLEWLAVLARTFQLQDGVSVLELDRVLDSSPSELDAHRLGLVKARQSRLARIGSSTAALIAQMEDTVQKANSEVLFNPFDSPSAVRSSNQIAVEVHELRQRLGIEASHDLGQAKRWGEAAGEALERVRSGVVAGAVGAKRLGDQTLDRATQAFRPVDLDGDGIADQPRAAAAAEQARAAMRDAAAGAAGAVSNMFQRKRANAPQANEPESTDPDRADS</sequence>
<organism evidence="2 3">
    <name type="scientific">Microbacterium memoriense</name>
    <dbReference type="NCBI Taxonomy" id="2978350"/>
    <lineage>
        <taxon>Bacteria</taxon>
        <taxon>Bacillati</taxon>
        <taxon>Actinomycetota</taxon>
        <taxon>Actinomycetes</taxon>
        <taxon>Micrococcales</taxon>
        <taxon>Microbacteriaceae</taxon>
        <taxon>Microbacterium</taxon>
    </lineage>
</organism>
<protein>
    <submittedName>
        <fullName evidence="2">Uncharacterized protein</fullName>
    </submittedName>
</protein>